<comment type="caution">
    <text evidence="1">The sequence shown here is derived from an EMBL/GenBank/DDBJ whole genome shotgun (WGS) entry which is preliminary data.</text>
</comment>
<keyword evidence="2" id="KW-1185">Reference proteome</keyword>
<name>A0ACB7ZC30_9ERIC</name>
<sequence>MVCCLKVAVIGAGVSGLVTARELLREGHRVVVYEKSNQLGGIWVYDPRTESDPLGIDPNRERVHSSLYFSLRTNTPRIFMGFSDYPLTDRGDPRNFPRHEEVLMFLKDFAKDFKLTEWIRFETEVVRVERVNSGDDEWVVESRTSEGSGEEEFQAVVVCTGNYAEPLLANLPGCGDDWKWT</sequence>
<protein>
    <submittedName>
        <fullName evidence="1">Uncharacterized protein</fullName>
    </submittedName>
</protein>
<reference evidence="1 2" key="1">
    <citation type="journal article" date="2021" name="Hortic Res">
        <title>High-quality reference genome and annotation aids understanding of berry development for evergreen blueberry (Vaccinium darrowii).</title>
        <authorList>
            <person name="Yu J."/>
            <person name="Hulse-Kemp A.M."/>
            <person name="Babiker E."/>
            <person name="Staton M."/>
        </authorList>
    </citation>
    <scope>NUCLEOTIDE SEQUENCE [LARGE SCALE GENOMIC DNA]</scope>
    <source>
        <strain evidence="2">cv. NJ 8807/NJ 8810</strain>
        <tissue evidence="1">Young leaf</tissue>
    </source>
</reference>
<dbReference type="Proteomes" id="UP000828048">
    <property type="component" value="Chromosome 12"/>
</dbReference>
<dbReference type="EMBL" id="CM037162">
    <property type="protein sequence ID" value="KAH7863167.1"/>
    <property type="molecule type" value="Genomic_DNA"/>
</dbReference>
<evidence type="ECO:0000313" key="1">
    <source>
        <dbReference type="EMBL" id="KAH7863167.1"/>
    </source>
</evidence>
<organism evidence="1 2">
    <name type="scientific">Vaccinium darrowii</name>
    <dbReference type="NCBI Taxonomy" id="229202"/>
    <lineage>
        <taxon>Eukaryota</taxon>
        <taxon>Viridiplantae</taxon>
        <taxon>Streptophyta</taxon>
        <taxon>Embryophyta</taxon>
        <taxon>Tracheophyta</taxon>
        <taxon>Spermatophyta</taxon>
        <taxon>Magnoliopsida</taxon>
        <taxon>eudicotyledons</taxon>
        <taxon>Gunneridae</taxon>
        <taxon>Pentapetalae</taxon>
        <taxon>asterids</taxon>
        <taxon>Ericales</taxon>
        <taxon>Ericaceae</taxon>
        <taxon>Vaccinioideae</taxon>
        <taxon>Vaccinieae</taxon>
        <taxon>Vaccinium</taxon>
    </lineage>
</organism>
<accession>A0ACB7ZC30</accession>
<evidence type="ECO:0000313" key="2">
    <source>
        <dbReference type="Proteomes" id="UP000828048"/>
    </source>
</evidence>
<gene>
    <name evidence="1" type="ORF">Vadar_014169</name>
</gene>
<proteinExistence type="predicted"/>